<dbReference type="EMBL" id="CP012332">
    <property type="protein sequence ID" value="AKU92529.1"/>
    <property type="molecule type" value="Genomic_DNA"/>
</dbReference>
<feature type="domain" description="Abnormal spindle-like microcephaly-associated protein ASH" evidence="6">
    <location>
        <begin position="27"/>
        <end position="115"/>
    </location>
</feature>
<evidence type="ECO:0000256" key="2">
    <source>
        <dbReference type="ARBA" id="ARBA00004496"/>
    </source>
</evidence>
<accession>A0A0K1PHD0</accession>
<dbReference type="PANTHER" id="PTHR23053:SF0">
    <property type="entry name" value="HYDROCEPHALUS-INDUCING PROTEIN HOMOLOG"/>
    <property type="match status" value="1"/>
</dbReference>
<dbReference type="PANTHER" id="PTHR23053">
    <property type="entry name" value="DLEC1 DELETED IN LUNG AND ESOPHAGEAL CANCER 1"/>
    <property type="match status" value="1"/>
</dbReference>
<evidence type="ECO:0000259" key="6">
    <source>
        <dbReference type="Pfam" id="PF15780"/>
    </source>
</evidence>
<name>A0A0K1PHD0_9BACT</name>
<feature type="domain" description="HYDIN/VesB/CFA65-like Ig-like" evidence="7">
    <location>
        <begin position="234"/>
        <end position="316"/>
    </location>
</feature>
<evidence type="ECO:0000313" key="9">
    <source>
        <dbReference type="Proteomes" id="UP000055590"/>
    </source>
</evidence>
<keyword evidence="5" id="KW-0966">Cell projection</keyword>
<evidence type="ECO:0000256" key="3">
    <source>
        <dbReference type="ARBA" id="ARBA00022490"/>
    </source>
</evidence>
<evidence type="ECO:0000256" key="5">
    <source>
        <dbReference type="ARBA" id="ARBA00023273"/>
    </source>
</evidence>
<dbReference type="STRING" id="1391653.AKJ08_2916"/>
<keyword evidence="4" id="KW-0969">Cilium</keyword>
<gene>
    <name evidence="8" type="ORF">AKJ08_2916</name>
</gene>
<protein>
    <submittedName>
        <fullName evidence="8">Putative lipoprotein</fullName>
    </submittedName>
</protein>
<keyword evidence="8" id="KW-0449">Lipoprotein</keyword>
<comment type="subcellular location">
    <subcellularLocation>
        <location evidence="1">Cell projection</location>
        <location evidence="1">Cilium</location>
    </subcellularLocation>
    <subcellularLocation>
        <location evidence="2">Cytoplasm</location>
    </subcellularLocation>
</comment>
<dbReference type="Gene3D" id="2.60.40.10">
    <property type="entry name" value="Immunoglobulins"/>
    <property type="match status" value="4"/>
</dbReference>
<dbReference type="Pfam" id="PF15780">
    <property type="entry name" value="ASH"/>
    <property type="match status" value="1"/>
</dbReference>
<evidence type="ECO:0000259" key="7">
    <source>
        <dbReference type="Pfam" id="PF22544"/>
    </source>
</evidence>
<dbReference type="Proteomes" id="UP000055590">
    <property type="component" value="Chromosome"/>
</dbReference>
<dbReference type="InterPro" id="IPR053879">
    <property type="entry name" value="HYDIN_VesB_CFA65-like_Ig"/>
</dbReference>
<sequence length="968" mass="103043">MGVLALAYLSVGCGRDRVVQSDGIALAAPAALDFGRVGLGATVVRKLEIHNGGRAPLSLDGFSIPGSGVDFELLPDSRTRLREGQTSTLSVRFTPKEEAVLSRMLEVQTNDPRRPTLQIPVTGVGVRPRVVATPASLDFGKVELGSPFTMPLLLENDFDIPVEVVLGQRGDPQFSMSPSGSVPIAANGKINVNVVFLPTRLGVAGGQVTMVPCPICDEVEVPMAGIGIDQALVVTPTTIDFDYIPVERQSHRSFTMSNVSSHPVQITSMNTRMHRPVFTFTPFTGTLQPGETRTFDVRFAPVQNDPEEDFIDIASDSRRSPVIPVHLLGRGGGPKIQVTPRALAFGSVPIGARGQLPLIVTNAGTDPGPALRITAFRVENPATTIFGADRDLVAQPVAIPGGTSETILIGYEPTQVSDDAGDHAELVIVSNDDSFPEVRIPMSGSAFGAPTCRSLVLTPPFLDFGSFDEGWGGVLSFQIFNPGPELCIMRDLRIAAGSDPVFTTRPVSSFVIPGYQWFGWMVAFDPHAVGAGTGYFRGELELFAANAAQRRYAIPLVAGSLNGCLRATPNFLDFGTAANNCGTSDRTVRITNTCPVEVNVGPILLGAQSSEGEFTIAQQPTTPFLLGSGASFDVAVHWNTLVRGINSAPLYLYEDGRTDLPLTIPVLGELLDDGRVIDRFVQHRPLTTDMLLVVDNSGSMVDKQPRLRSAAHVLLDEAARLGVDLHVGVTTTGVSVSPGDVAVCPGGANGNEAGRLFPVDESRPRIVTRNTPNARQVLEDNTQVGLCHELVQDLEAMRLALSEPLTSGANRGFLRPEANLSVVLVGDEDDHSGYPPATYSDFLRGLKGIGGSMLNAIVDTGPNCSDGVAFRMIEAAHLTGGTVSSICDRDFTPAFRRIADAAFAPLPSFFRLSEPPDNLGIHVFVGGNELPASAFRFDRANNQVSFAPGAAPPPGTSFEVHYTKRCGS</sequence>
<evidence type="ECO:0000256" key="1">
    <source>
        <dbReference type="ARBA" id="ARBA00004138"/>
    </source>
</evidence>
<reference evidence="8 9" key="1">
    <citation type="submission" date="2015-08" db="EMBL/GenBank/DDBJ databases">
        <authorList>
            <person name="Babu N.S."/>
            <person name="Beckwith C.J."/>
            <person name="Beseler K.G."/>
            <person name="Brison A."/>
            <person name="Carone J.V."/>
            <person name="Caskin T.P."/>
            <person name="Diamond M."/>
            <person name="Durham M.E."/>
            <person name="Foxe J.M."/>
            <person name="Go M."/>
            <person name="Henderson B.A."/>
            <person name="Jones I.B."/>
            <person name="McGettigan J.A."/>
            <person name="Micheletti S.J."/>
            <person name="Nasrallah M.E."/>
            <person name="Ortiz D."/>
            <person name="Piller C.R."/>
            <person name="Privatt S.R."/>
            <person name="Schneider S.L."/>
            <person name="Sharp S."/>
            <person name="Smith T.C."/>
            <person name="Stanton J.D."/>
            <person name="Ullery H.E."/>
            <person name="Wilson R.J."/>
            <person name="Serrano M.G."/>
            <person name="Buck G."/>
            <person name="Lee V."/>
            <person name="Wang Y."/>
            <person name="Carvalho R."/>
            <person name="Voegtly L."/>
            <person name="Shi R."/>
            <person name="Duckworth R."/>
            <person name="Johnson A."/>
            <person name="Loviza R."/>
            <person name="Walstead R."/>
            <person name="Shah Z."/>
            <person name="Kiflezghi M."/>
            <person name="Wade K."/>
            <person name="Ball S.L."/>
            <person name="Bradley K.W."/>
            <person name="Asai D.J."/>
            <person name="Bowman C.A."/>
            <person name="Russell D.A."/>
            <person name="Pope W.H."/>
            <person name="Jacobs-Sera D."/>
            <person name="Hendrix R.W."/>
            <person name="Hatfull G.F."/>
        </authorList>
    </citation>
    <scope>NUCLEOTIDE SEQUENCE [LARGE SCALE GENOMIC DNA]</scope>
    <source>
        <strain evidence="8 9">DSM 27710</strain>
    </source>
</reference>
<dbReference type="KEGG" id="vin:AKJ08_2916"/>
<keyword evidence="3" id="KW-0963">Cytoplasm</keyword>
<organism evidence="8 9">
    <name type="scientific">Vulgatibacter incomptus</name>
    <dbReference type="NCBI Taxonomy" id="1391653"/>
    <lineage>
        <taxon>Bacteria</taxon>
        <taxon>Pseudomonadati</taxon>
        <taxon>Myxococcota</taxon>
        <taxon>Myxococcia</taxon>
        <taxon>Myxococcales</taxon>
        <taxon>Cystobacterineae</taxon>
        <taxon>Vulgatibacteraceae</taxon>
        <taxon>Vulgatibacter</taxon>
    </lineage>
</organism>
<evidence type="ECO:0000256" key="4">
    <source>
        <dbReference type="ARBA" id="ARBA00023069"/>
    </source>
</evidence>
<dbReference type="AlphaFoldDB" id="A0A0K1PHD0"/>
<keyword evidence="9" id="KW-1185">Reference proteome</keyword>
<dbReference type="GO" id="GO:0005737">
    <property type="term" value="C:cytoplasm"/>
    <property type="evidence" value="ECO:0007669"/>
    <property type="project" value="UniProtKB-SubCell"/>
</dbReference>
<evidence type="ECO:0000313" key="8">
    <source>
        <dbReference type="EMBL" id="AKU92529.1"/>
    </source>
</evidence>
<proteinExistence type="predicted"/>
<dbReference type="InterPro" id="IPR013783">
    <property type="entry name" value="Ig-like_fold"/>
</dbReference>
<dbReference type="InterPro" id="IPR031549">
    <property type="entry name" value="ASH"/>
</dbReference>
<dbReference type="InterPro" id="IPR033305">
    <property type="entry name" value="Hydin-like"/>
</dbReference>
<dbReference type="NCBIfam" id="NF012200">
    <property type="entry name" value="choice_anch_D"/>
    <property type="match status" value="3"/>
</dbReference>
<dbReference type="Pfam" id="PF22544">
    <property type="entry name" value="HYDIN_VesB_CFA65-like_Ig"/>
    <property type="match status" value="1"/>
</dbReference>